<dbReference type="AlphaFoldDB" id="A0A0A9ALX3"/>
<sequence>MVSLLTCKTHEHLVLIMDFSLGGTSN</sequence>
<dbReference type="EMBL" id="GBRH01249818">
    <property type="protein sequence ID" value="JAD48077.1"/>
    <property type="molecule type" value="Transcribed_RNA"/>
</dbReference>
<evidence type="ECO:0000313" key="1">
    <source>
        <dbReference type="EMBL" id="JAD48077.1"/>
    </source>
</evidence>
<reference evidence="1" key="2">
    <citation type="journal article" date="2015" name="Data Brief">
        <title>Shoot transcriptome of the giant reed, Arundo donax.</title>
        <authorList>
            <person name="Barrero R.A."/>
            <person name="Guerrero F.D."/>
            <person name="Moolhuijzen P."/>
            <person name="Goolsby J.A."/>
            <person name="Tidwell J."/>
            <person name="Bellgard S.E."/>
            <person name="Bellgard M.I."/>
        </authorList>
    </citation>
    <scope>NUCLEOTIDE SEQUENCE</scope>
    <source>
        <tissue evidence="1">Shoot tissue taken approximately 20 cm above the soil surface</tissue>
    </source>
</reference>
<reference evidence="1" key="1">
    <citation type="submission" date="2014-09" db="EMBL/GenBank/DDBJ databases">
        <authorList>
            <person name="Magalhaes I.L.F."/>
            <person name="Oliveira U."/>
            <person name="Santos F.R."/>
            <person name="Vidigal T.H.D.A."/>
            <person name="Brescovit A.D."/>
            <person name="Santos A.J."/>
        </authorList>
    </citation>
    <scope>NUCLEOTIDE SEQUENCE</scope>
    <source>
        <tissue evidence="1">Shoot tissue taken approximately 20 cm above the soil surface</tissue>
    </source>
</reference>
<name>A0A0A9ALX3_ARUDO</name>
<protein>
    <submittedName>
        <fullName evidence="1">Uncharacterized protein</fullName>
    </submittedName>
</protein>
<proteinExistence type="predicted"/>
<accession>A0A0A9ALX3</accession>
<organism evidence="1">
    <name type="scientific">Arundo donax</name>
    <name type="common">Giant reed</name>
    <name type="synonym">Donax arundinaceus</name>
    <dbReference type="NCBI Taxonomy" id="35708"/>
    <lineage>
        <taxon>Eukaryota</taxon>
        <taxon>Viridiplantae</taxon>
        <taxon>Streptophyta</taxon>
        <taxon>Embryophyta</taxon>
        <taxon>Tracheophyta</taxon>
        <taxon>Spermatophyta</taxon>
        <taxon>Magnoliopsida</taxon>
        <taxon>Liliopsida</taxon>
        <taxon>Poales</taxon>
        <taxon>Poaceae</taxon>
        <taxon>PACMAD clade</taxon>
        <taxon>Arundinoideae</taxon>
        <taxon>Arundineae</taxon>
        <taxon>Arundo</taxon>
    </lineage>
</organism>